<evidence type="ECO:0000256" key="5">
    <source>
        <dbReference type="ARBA" id="ARBA00023180"/>
    </source>
</evidence>
<dbReference type="PANTHER" id="PTHR13343">
    <property type="entry name" value="CREG1 PROTEIN"/>
    <property type="match status" value="1"/>
</dbReference>
<organism evidence="7">
    <name type="scientific">Triatoma infestans</name>
    <name type="common">Assassin bug</name>
    <dbReference type="NCBI Taxonomy" id="30076"/>
    <lineage>
        <taxon>Eukaryota</taxon>
        <taxon>Metazoa</taxon>
        <taxon>Ecdysozoa</taxon>
        <taxon>Arthropoda</taxon>
        <taxon>Hexapoda</taxon>
        <taxon>Insecta</taxon>
        <taxon>Pterygota</taxon>
        <taxon>Neoptera</taxon>
        <taxon>Paraneoptera</taxon>
        <taxon>Hemiptera</taxon>
        <taxon>Heteroptera</taxon>
        <taxon>Panheteroptera</taxon>
        <taxon>Cimicomorpha</taxon>
        <taxon>Reduviidae</taxon>
        <taxon>Triatominae</taxon>
        <taxon>Triatoma</taxon>
    </lineage>
</organism>
<comment type="subcellular location">
    <subcellularLocation>
        <location evidence="1">Secreted</location>
    </subcellularLocation>
</comment>
<keyword evidence="5" id="KW-0325">Glycoprotein</keyword>
<evidence type="ECO:0000256" key="3">
    <source>
        <dbReference type="ARBA" id="ARBA00022525"/>
    </source>
</evidence>
<protein>
    <submittedName>
        <fullName evidence="7">Protein creg1</fullName>
    </submittedName>
</protein>
<dbReference type="GO" id="GO:0012505">
    <property type="term" value="C:endomembrane system"/>
    <property type="evidence" value="ECO:0007669"/>
    <property type="project" value="UniProtKB-ARBA"/>
</dbReference>
<dbReference type="Pfam" id="PF13883">
    <property type="entry name" value="CREG_beta-barrel"/>
    <property type="match status" value="1"/>
</dbReference>
<dbReference type="PANTHER" id="PTHR13343:SF17">
    <property type="entry name" value="CELLULAR REPRESSOR OF E1A-STIMULATED GENES, ISOFORM A"/>
    <property type="match status" value="1"/>
</dbReference>
<evidence type="ECO:0000256" key="2">
    <source>
        <dbReference type="ARBA" id="ARBA00009230"/>
    </source>
</evidence>
<dbReference type="Gene3D" id="2.30.110.10">
    <property type="entry name" value="Electron Transport, Fmn-binding Protein, Chain A"/>
    <property type="match status" value="1"/>
</dbReference>
<dbReference type="FunFam" id="2.30.110.10:FF:000004">
    <property type="entry name" value="Cellular repressor of E1A-stimulated genes 1"/>
    <property type="match status" value="1"/>
</dbReference>
<dbReference type="GO" id="GO:0005737">
    <property type="term" value="C:cytoplasm"/>
    <property type="evidence" value="ECO:0007669"/>
    <property type="project" value="UniProtKB-ARBA"/>
</dbReference>
<dbReference type="SUPFAM" id="SSF50475">
    <property type="entry name" value="FMN-binding split barrel"/>
    <property type="match status" value="1"/>
</dbReference>
<keyword evidence="3" id="KW-0964">Secreted</keyword>
<dbReference type="InterPro" id="IPR055343">
    <property type="entry name" value="CREG_beta-barrel"/>
</dbReference>
<reference evidence="7" key="1">
    <citation type="submission" date="2016-04" db="EMBL/GenBank/DDBJ databases">
        <authorList>
            <person name="Calderon-Fernandez G.M.Sr."/>
        </authorList>
    </citation>
    <scope>NUCLEOTIDE SEQUENCE</scope>
    <source>
        <strain evidence="7">Int1</strain>
        <tissue evidence="7">Integument</tissue>
    </source>
</reference>
<evidence type="ECO:0000313" key="7">
    <source>
        <dbReference type="EMBL" id="JAS00452.1"/>
    </source>
</evidence>
<feature type="domain" description="CREG-like beta-barrel" evidence="6">
    <location>
        <begin position="50"/>
        <end position="218"/>
    </location>
</feature>
<keyword evidence="4" id="KW-0732">Signal</keyword>
<reference evidence="7" key="2">
    <citation type="journal article" date="2017" name="J. Med. Entomol.">
        <title>Transcriptome Analysis of the Triatoma infestans (Hemiptera: Reduviidae) Integument.</title>
        <authorList>
            <person name="Calderon-Fernandez G.M."/>
            <person name="Moriconi D.E."/>
            <person name="Dulbecco A.B."/>
            <person name="Juarez M.P."/>
        </authorList>
    </citation>
    <scope>NUCLEOTIDE SEQUENCE</scope>
    <source>
        <strain evidence="7">Int1</strain>
        <tissue evidence="7">Integument</tissue>
    </source>
</reference>
<comment type="similarity">
    <text evidence="2">Belongs to the CREG family.</text>
</comment>
<evidence type="ECO:0000259" key="6">
    <source>
        <dbReference type="Pfam" id="PF13883"/>
    </source>
</evidence>
<evidence type="ECO:0000256" key="4">
    <source>
        <dbReference type="ARBA" id="ARBA00022729"/>
    </source>
</evidence>
<name>A0A161N0K6_TRIIF</name>
<evidence type="ECO:0000256" key="1">
    <source>
        <dbReference type="ARBA" id="ARBA00004613"/>
    </source>
</evidence>
<dbReference type="EMBL" id="GEMB01002743">
    <property type="protein sequence ID" value="JAS00452.1"/>
    <property type="molecule type" value="Transcribed_RNA"/>
</dbReference>
<accession>A0A161N0K6</accession>
<dbReference type="AlphaFoldDB" id="A0A161N0K6"/>
<dbReference type="InterPro" id="IPR012349">
    <property type="entry name" value="Split_barrel_FMN-bd"/>
</dbReference>
<sequence length="234" mass="26895">MQEKYTVMKYITLFLTICTPLFIAAKEIFNFGDKNVNYIISDTRYPPPPPPVEDAAKMARYIVHYSDWTALAHVSHQKNISGLPMARVYSMSDGPLSNSSGVPYLYTSFFDAVPRDLRVDNRCSFTMSLAEGDYCSRKHLDPEDPRCAQVILIGNYIFIQNNTQEWTFAETALFSRHPAMKTWPKSHHFTFGKLDIKSIILVDYFGGSKYPRVEDYFKAKPLQKISKSIFVEMI</sequence>
<dbReference type="GO" id="GO:0005615">
    <property type="term" value="C:extracellular space"/>
    <property type="evidence" value="ECO:0007669"/>
    <property type="project" value="TreeGrafter"/>
</dbReference>
<proteinExistence type="inferred from homology"/>